<organism evidence="2 3">
    <name type="scientific">Arcanobacterium buesumense</name>
    <dbReference type="NCBI Taxonomy" id="2722751"/>
    <lineage>
        <taxon>Bacteria</taxon>
        <taxon>Bacillati</taxon>
        <taxon>Actinomycetota</taxon>
        <taxon>Actinomycetes</taxon>
        <taxon>Actinomycetales</taxon>
        <taxon>Actinomycetaceae</taxon>
        <taxon>Arcanobacterium</taxon>
    </lineage>
</organism>
<feature type="transmembrane region" description="Helical" evidence="1">
    <location>
        <begin position="307"/>
        <end position="325"/>
    </location>
</feature>
<keyword evidence="1" id="KW-0472">Membrane</keyword>
<feature type="transmembrane region" description="Helical" evidence="1">
    <location>
        <begin position="184"/>
        <end position="204"/>
    </location>
</feature>
<dbReference type="KEGG" id="arca:HC352_05070"/>
<feature type="transmembrane region" description="Helical" evidence="1">
    <location>
        <begin position="115"/>
        <end position="138"/>
    </location>
</feature>
<keyword evidence="1" id="KW-0812">Transmembrane</keyword>
<dbReference type="RefSeq" id="WP_168917873.1">
    <property type="nucleotide sequence ID" value="NZ_CP050804.1"/>
</dbReference>
<feature type="transmembrane region" description="Helical" evidence="1">
    <location>
        <begin position="337"/>
        <end position="359"/>
    </location>
</feature>
<name>A0A6H2ELI6_9ACTO</name>
<keyword evidence="1" id="KW-1133">Transmembrane helix</keyword>
<evidence type="ECO:0000313" key="3">
    <source>
        <dbReference type="Proteomes" id="UP000502298"/>
    </source>
</evidence>
<evidence type="ECO:0000256" key="1">
    <source>
        <dbReference type="SAM" id="Phobius"/>
    </source>
</evidence>
<evidence type="ECO:0000313" key="2">
    <source>
        <dbReference type="EMBL" id="QJC21934.1"/>
    </source>
</evidence>
<dbReference type="AlphaFoldDB" id="A0A6H2ELI6"/>
<reference evidence="2 3" key="1">
    <citation type="submission" date="2020-03" db="EMBL/GenBank/DDBJ databases">
        <title>Complete genome of Arcanobacterium buesumensis sp. nov. strain 2701.</title>
        <authorList>
            <person name="Borowiak M."/>
            <person name="Alssahen M."/>
            <person name="Laemmler C."/>
            <person name="Malorny B."/>
            <person name="Hassan A."/>
            <person name="Prenger-Berninghoff E."/>
            <person name="Ploetz M."/>
            <person name="Abdulmawjood A."/>
        </authorList>
    </citation>
    <scope>NUCLEOTIDE SEQUENCE [LARGE SCALE GENOMIC DNA]</scope>
    <source>
        <strain evidence="2 3">2701</strain>
    </source>
</reference>
<gene>
    <name evidence="2" type="ORF">HC352_05070</name>
</gene>
<sequence>MSNTDVLFEHQRKWADEYRRALADHNVSPDTAQAEADRQLELLQQLNLDPLNSDDWIAIDEAVSQYLAKHPFQKALQTQEVTVWNTLSYVGTLITGFSVWIPISEWIQGDFSWQISLSANTLIFLTYVSLIAATFVVFRITYYRHGLLRSLLAATPVLALVVLVLFLPLHIWDKQTLDSSYGTMPTLLATALGVTLGIAVNVLSKKHDARRAHKRALRMWELHQGDHTNELNCIWLSELEGILRTSYQYNSALINSTLPELGYHLSAKSTSSEPVLAEEEFGAARQFAYQLASNNHRAVIHAKRNEMLGQLVFLALSLLALFSWAMAKISGENSATLWLILLFGIGGTVLSSISAISCWHDWRAARTQRRLS</sequence>
<protein>
    <submittedName>
        <fullName evidence="2">Uncharacterized protein</fullName>
    </submittedName>
</protein>
<dbReference type="Proteomes" id="UP000502298">
    <property type="component" value="Chromosome"/>
</dbReference>
<proteinExistence type="predicted"/>
<dbReference type="EMBL" id="CP050804">
    <property type="protein sequence ID" value="QJC21934.1"/>
    <property type="molecule type" value="Genomic_DNA"/>
</dbReference>
<feature type="transmembrane region" description="Helical" evidence="1">
    <location>
        <begin position="83"/>
        <end position="103"/>
    </location>
</feature>
<feature type="transmembrane region" description="Helical" evidence="1">
    <location>
        <begin position="150"/>
        <end position="172"/>
    </location>
</feature>
<keyword evidence="3" id="KW-1185">Reference proteome</keyword>
<accession>A0A6H2ELI6</accession>